<dbReference type="EMBL" id="PGLQ01000003">
    <property type="protein sequence ID" value="PJM79053.1"/>
    <property type="molecule type" value="Genomic_DNA"/>
</dbReference>
<gene>
    <name evidence="2" type="ORF">CUU80_06900</name>
</gene>
<keyword evidence="3" id="KW-1185">Reference proteome</keyword>
<proteinExistence type="predicted"/>
<sequence>MGLTEREARGGWGTGKDSGRTVEGKGALVAESMNDLATRRGLRSLTRCVIYTPVARFAEQPVKTEYAPIV</sequence>
<comment type="caution">
    <text evidence="2">The sequence shown here is derived from an EMBL/GenBank/DDBJ whole genome shotgun (WGS) entry which is preliminary data.</text>
</comment>
<name>A0A2M9HQG7_9BIFI</name>
<evidence type="ECO:0000313" key="2">
    <source>
        <dbReference type="EMBL" id="PJM79053.1"/>
    </source>
</evidence>
<dbReference type="Proteomes" id="UP000228755">
    <property type="component" value="Unassembled WGS sequence"/>
</dbReference>
<reference evidence="2 3" key="1">
    <citation type="submission" date="2017-11" db="EMBL/GenBank/DDBJ databases">
        <title>Draft genome sequences of strains TRE 1, TRE D, TRE H and TRI 7, isolated from tamarins, belonging to four potential novel Bifidobacterium species.</title>
        <authorList>
            <person name="Mattarelli P."/>
            <person name="Modesto M."/>
            <person name="Bonetti A."/>
            <person name="Puglisi E."/>
            <person name="Morelli L."/>
        </authorList>
    </citation>
    <scope>NUCLEOTIDE SEQUENCE [LARGE SCALE GENOMIC DNA]</scope>
    <source>
        <strain evidence="3">TRED</strain>
    </source>
</reference>
<feature type="region of interest" description="Disordered" evidence="1">
    <location>
        <begin position="1"/>
        <end position="23"/>
    </location>
</feature>
<evidence type="ECO:0000256" key="1">
    <source>
        <dbReference type="SAM" id="MobiDB-lite"/>
    </source>
</evidence>
<protein>
    <submittedName>
        <fullName evidence="2">Uncharacterized protein</fullName>
    </submittedName>
</protein>
<accession>A0A2M9HQG7</accession>
<evidence type="ECO:0000313" key="3">
    <source>
        <dbReference type="Proteomes" id="UP000228755"/>
    </source>
</evidence>
<dbReference type="AlphaFoldDB" id="A0A2M9HQG7"/>
<organism evidence="2 3">
    <name type="scientific">Bifidobacterium scaligerum</name>
    <dbReference type="NCBI Taxonomy" id="2052656"/>
    <lineage>
        <taxon>Bacteria</taxon>
        <taxon>Bacillati</taxon>
        <taxon>Actinomycetota</taxon>
        <taxon>Actinomycetes</taxon>
        <taxon>Bifidobacteriales</taxon>
        <taxon>Bifidobacteriaceae</taxon>
        <taxon>Bifidobacterium</taxon>
    </lineage>
</organism>